<dbReference type="PROSITE" id="PS50979">
    <property type="entry name" value="BC"/>
    <property type="match status" value="1"/>
</dbReference>
<dbReference type="RefSeq" id="WP_119839718.1">
    <property type="nucleotide sequence ID" value="NZ_CP060436.1"/>
</dbReference>
<dbReference type="PROSITE" id="PS50968">
    <property type="entry name" value="BIOTINYL_LIPOYL"/>
    <property type="match status" value="1"/>
</dbReference>
<accession>A0A418SFQ6</accession>
<dbReference type="GO" id="GO:0046872">
    <property type="term" value="F:metal ion binding"/>
    <property type="evidence" value="ECO:0007669"/>
    <property type="project" value="UniProtKB-KW"/>
</dbReference>
<evidence type="ECO:0000256" key="13">
    <source>
        <dbReference type="PIRSR" id="PIRSR001594-2"/>
    </source>
</evidence>
<dbReference type="PROSITE" id="PS00866">
    <property type="entry name" value="CPSASE_1"/>
    <property type="match status" value="1"/>
</dbReference>
<dbReference type="Pfam" id="PF00364">
    <property type="entry name" value="Biotin_lipoyl"/>
    <property type="match status" value="1"/>
</dbReference>
<dbReference type="InterPro" id="IPR011053">
    <property type="entry name" value="Single_hybrid_motif"/>
</dbReference>
<evidence type="ECO:0000256" key="7">
    <source>
        <dbReference type="ARBA" id="ARBA00022741"/>
    </source>
</evidence>
<dbReference type="InterPro" id="IPR003379">
    <property type="entry name" value="Carboxylase_cons_dom"/>
</dbReference>
<dbReference type="KEGG" id="palw:PSAL_004200"/>
<evidence type="ECO:0000313" key="16">
    <source>
        <dbReference type="EMBL" id="QPM89205.1"/>
    </source>
</evidence>
<dbReference type="InterPro" id="IPR005482">
    <property type="entry name" value="Biotin_COase_C"/>
</dbReference>
<dbReference type="PROSITE" id="PS50991">
    <property type="entry name" value="PYR_CT"/>
    <property type="match status" value="1"/>
</dbReference>
<dbReference type="InterPro" id="IPR011764">
    <property type="entry name" value="Biotin_carboxylation_dom"/>
</dbReference>
<dbReference type="InterPro" id="IPR000891">
    <property type="entry name" value="PYR_CT"/>
</dbReference>
<organism evidence="16 17">
    <name type="scientific">Pseudooceanicola algae</name>
    <dbReference type="NCBI Taxonomy" id="1537215"/>
    <lineage>
        <taxon>Bacteria</taxon>
        <taxon>Pseudomonadati</taxon>
        <taxon>Pseudomonadota</taxon>
        <taxon>Alphaproteobacteria</taxon>
        <taxon>Rhodobacterales</taxon>
        <taxon>Paracoccaceae</taxon>
        <taxon>Pseudooceanicola</taxon>
    </lineage>
</organism>
<evidence type="ECO:0000256" key="2">
    <source>
        <dbReference type="ARBA" id="ARBA00004742"/>
    </source>
</evidence>
<feature type="active site" evidence="12">
    <location>
        <position position="296"/>
    </location>
</feature>
<dbReference type="Pfam" id="PF02785">
    <property type="entry name" value="Biotin_carb_C"/>
    <property type="match status" value="1"/>
</dbReference>
<dbReference type="Gene3D" id="3.30.470.20">
    <property type="entry name" value="ATP-grasp fold, B domain"/>
    <property type="match status" value="1"/>
</dbReference>
<keyword evidence="4" id="KW-0312">Gluconeogenesis</keyword>
<dbReference type="InterPro" id="IPR055268">
    <property type="entry name" value="PCB-like"/>
</dbReference>
<dbReference type="InterPro" id="IPR011761">
    <property type="entry name" value="ATP-grasp"/>
</dbReference>
<keyword evidence="10" id="KW-0511">Multifunctional enzyme</keyword>
<dbReference type="UniPathway" id="UPA00138"/>
<evidence type="ECO:0000256" key="1">
    <source>
        <dbReference type="ARBA" id="ARBA00001953"/>
    </source>
</evidence>
<dbReference type="NCBIfam" id="TIGR01235">
    <property type="entry name" value="pyruv_carbox"/>
    <property type="match status" value="1"/>
</dbReference>
<dbReference type="InterPro" id="IPR000089">
    <property type="entry name" value="Biotin_lipoyl"/>
</dbReference>
<comment type="cofactor">
    <cofactor evidence="1 11">
        <name>biotin</name>
        <dbReference type="ChEBI" id="CHEBI:57586"/>
    </cofactor>
</comment>
<dbReference type="FunFam" id="3.20.20.70:FF:000033">
    <property type="entry name" value="Pyruvate carboxylase"/>
    <property type="match status" value="1"/>
</dbReference>
<keyword evidence="5 11" id="KW-0436">Ligase</keyword>
<evidence type="ECO:0000256" key="11">
    <source>
        <dbReference type="PIRNR" id="PIRNR001594"/>
    </source>
</evidence>
<feature type="binding site" evidence="13">
    <location>
        <position position="119"/>
    </location>
    <ligand>
        <name>ATP</name>
        <dbReference type="ChEBI" id="CHEBI:30616"/>
    </ligand>
</feature>
<feature type="binding site" evidence="14">
    <location>
        <position position="543"/>
    </location>
    <ligand>
        <name>Mn(2+)</name>
        <dbReference type="ChEBI" id="CHEBI:29035"/>
    </ligand>
</feature>
<comment type="pathway">
    <text evidence="2">Carbohydrate biosynthesis; gluconeogenesis.</text>
</comment>
<feature type="binding site" evidence="13">
    <location>
        <position position="203"/>
    </location>
    <ligand>
        <name>ATP</name>
        <dbReference type="ChEBI" id="CHEBI:30616"/>
    </ligand>
</feature>
<dbReference type="EC" id="6.4.1.1" evidence="3 11"/>
<feature type="binding site" description="via carbamate group" evidence="14">
    <location>
        <position position="712"/>
    </location>
    <ligand>
        <name>Mn(2+)</name>
        <dbReference type="ChEBI" id="CHEBI:29035"/>
    </ligand>
</feature>
<dbReference type="GO" id="GO:0005524">
    <property type="term" value="F:ATP binding"/>
    <property type="evidence" value="ECO:0007669"/>
    <property type="project" value="UniProtKB-UniRule"/>
</dbReference>
<sequence>MADFQKILIANRGEIAIRIMRAANEMGKKTVAVYAEEDKLSLHRFKSDEAYRIGEGLGPVAAYLSIPEIIRVAKMSGADAIHPGYGLLSENPEFVDACDAAGITFIGPKAATMRALGDKASARRVAVEAGVPVIPATEVLGDDFDAIKAEAEAVGYPLMLKASWGGGGRGMRPINGPEELKEKVLEGRREAEAAFGNGEGYLEKMIIRARHVEVQILGDKQGTIYHLYERDCSVQRRNQKVVERAPAPYLSEAQREEICELGRKICAHVNYECAGTVEFLMDMDSGKFYFIEVNPRVQVEHTVTEEVTGIDIVQAQILIAEGKSLAAATGKASQYDVRLTGHALQTRITTEDPQNNFIPDYGRITAYRTATGMGIRLDGGTAYSGGVITRYYDSLLVKVTAKAQTPEKAIARMDRALREFRIRGVSTNIAFVQNLLKHPTFLSNQYTTKFIDTTPELFEFKVTQDRGTKVLTYIADITVNGHPETKGRAALPEGFKTPRPPAQMSDAIPAGTRSLLDTKGPKAVADWMLAQKQLLITDTTMRDGHQSLLATRMRSIDMIRAAPVYASNLPQLFSLECWGGATFDVAFRFLQEDPWQRLRDIRAACPNIMTQMLLRGSNGVGYTNYPDNAVESFVKQAAETGMDVFRVFDSLNWVENMRVAMDAVVETGKICEGTVCYTGDILNPDRAKYDLKYYVGMAKELEAAGAHVLGLKDMAGLLKPAAARVLIKALKDEIGIPIHFHTHDTSGIAGATILAAAEMGVDAADCAMDALSGNTSQPTMGSIVEALAHTDRDTGLDIEQIRLMSDYWEAVRGQYIAFESGMQAPASEVYLHEMPGGQFTNLKAQARSMGLEERWHEVAHTYAQVNQMFGDIVKVTPSSKVVGDMALMMVSQDISRAEVEDPKRDISFPDSVIDMMRGNLGQPPGGFPAPLVKKILKGDKPNLDRPGKHLPPIDLEATRKEVSDKLEGREIDDEDLNSYIMYPKVFTDYAVRHEMYGPVRTLPTKTFFYGMDPGEQISAEIDPGKTLEIRLQAVGETHEDGEVRVFFELNGQPRVVRVPDRSITGASAARPKADPTNNAHLAAPMPGVVASIGVTAGQAVKEGDLLLTIEAMKMETGLHADRSGVIKAVHVTPGGQIDAKDLLIEYED</sequence>
<dbReference type="SUPFAM" id="SSF52440">
    <property type="entry name" value="PreATP-grasp domain"/>
    <property type="match status" value="1"/>
</dbReference>
<dbReference type="NCBIfam" id="NF009554">
    <property type="entry name" value="PRK12999.1"/>
    <property type="match status" value="1"/>
</dbReference>
<dbReference type="InterPro" id="IPR001882">
    <property type="entry name" value="Biotin_BS"/>
</dbReference>
<dbReference type="Pfam" id="PF00289">
    <property type="entry name" value="Biotin_carb_N"/>
    <property type="match status" value="1"/>
</dbReference>
<keyword evidence="9 11" id="KW-0092">Biotin</keyword>
<dbReference type="GO" id="GO:0006094">
    <property type="term" value="P:gluconeogenesis"/>
    <property type="evidence" value="ECO:0007669"/>
    <property type="project" value="UniProtKB-UniPathway"/>
</dbReference>
<dbReference type="Gene3D" id="2.40.50.100">
    <property type="match status" value="1"/>
</dbReference>
<dbReference type="Gene3D" id="3.20.20.70">
    <property type="entry name" value="Aldolase class I"/>
    <property type="match status" value="1"/>
</dbReference>
<evidence type="ECO:0000256" key="3">
    <source>
        <dbReference type="ARBA" id="ARBA00013057"/>
    </source>
</evidence>
<feature type="binding site" evidence="14">
    <location>
        <position position="741"/>
    </location>
    <ligand>
        <name>Mn(2+)</name>
        <dbReference type="ChEBI" id="CHEBI:29035"/>
    </ligand>
</feature>
<keyword evidence="7 11" id="KW-0547">Nucleotide-binding</keyword>
<dbReference type="FunFam" id="2.40.50.100:FF:000003">
    <property type="entry name" value="Acetyl-CoA carboxylase biotin carboxyl carrier protein"/>
    <property type="match status" value="1"/>
</dbReference>
<dbReference type="Pfam" id="PF00682">
    <property type="entry name" value="HMGL-like"/>
    <property type="match status" value="1"/>
</dbReference>
<dbReference type="OrthoDB" id="9763189at2"/>
<dbReference type="InterPro" id="IPR005930">
    <property type="entry name" value="Pyruv_COase"/>
</dbReference>
<dbReference type="SMART" id="SM00878">
    <property type="entry name" value="Biotin_carb_C"/>
    <property type="match status" value="1"/>
</dbReference>
<dbReference type="SUPFAM" id="SSF56059">
    <property type="entry name" value="Glutathione synthetase ATP-binding domain-like"/>
    <property type="match status" value="1"/>
</dbReference>
<dbReference type="PROSITE" id="PS50975">
    <property type="entry name" value="ATP_GRASP"/>
    <property type="match status" value="1"/>
</dbReference>
<keyword evidence="6 14" id="KW-0479">Metal-binding</keyword>
<evidence type="ECO:0000256" key="12">
    <source>
        <dbReference type="PIRSR" id="PIRSR001594-1"/>
    </source>
</evidence>
<dbReference type="SUPFAM" id="SSF51230">
    <property type="entry name" value="Single hybrid motif"/>
    <property type="match status" value="1"/>
</dbReference>
<evidence type="ECO:0000256" key="6">
    <source>
        <dbReference type="ARBA" id="ARBA00022723"/>
    </source>
</evidence>
<gene>
    <name evidence="16" type="primary">pycA</name>
    <name evidence="16" type="ORF">PSAL_004200</name>
</gene>
<reference evidence="16 17" key="1">
    <citation type="submission" date="2020-08" db="EMBL/GenBank/DDBJ databases">
        <title>Genome sequence of Rhodobacteraceae bacterium Lw-13e.</title>
        <authorList>
            <person name="Poehlein A."/>
            <person name="Wolter L."/>
            <person name="Daniel R."/>
            <person name="Brinkhoff T."/>
        </authorList>
    </citation>
    <scope>NUCLEOTIDE SEQUENCE [LARGE SCALE GENOMIC DNA]</scope>
    <source>
        <strain evidence="16 17">Lw-13e</strain>
    </source>
</reference>
<evidence type="ECO:0000256" key="8">
    <source>
        <dbReference type="ARBA" id="ARBA00022840"/>
    </source>
</evidence>
<dbReference type="SUPFAM" id="SSF51569">
    <property type="entry name" value="Aldolase"/>
    <property type="match status" value="1"/>
</dbReference>
<dbReference type="InterPro" id="IPR016185">
    <property type="entry name" value="PreATP-grasp_dom_sf"/>
</dbReference>
<comment type="function">
    <text evidence="11">Catalyzes a 2-step reaction, involving the ATP-dependent carboxylation of the covalently attached biotin in the first step and the transfer of the carboxyl group to pyruvate in the second.</text>
</comment>
<dbReference type="InterPro" id="IPR013785">
    <property type="entry name" value="Aldolase_TIM"/>
</dbReference>
<dbReference type="InterPro" id="IPR005481">
    <property type="entry name" value="BC-like_N"/>
</dbReference>
<dbReference type="FunFam" id="3.40.50.20:FF:000010">
    <property type="entry name" value="Propionyl-CoA carboxylase subunit alpha"/>
    <property type="match status" value="1"/>
</dbReference>
<evidence type="ECO:0000256" key="5">
    <source>
        <dbReference type="ARBA" id="ARBA00022598"/>
    </source>
</evidence>
<evidence type="ECO:0000256" key="10">
    <source>
        <dbReference type="ARBA" id="ARBA00023268"/>
    </source>
</evidence>
<dbReference type="CDD" id="cd06850">
    <property type="entry name" value="biotinyl_domain"/>
    <property type="match status" value="1"/>
</dbReference>
<keyword evidence="16" id="KW-0670">Pyruvate</keyword>
<feature type="binding site" evidence="13">
    <location>
        <position position="615"/>
    </location>
    <ligand>
        <name>substrate</name>
    </ligand>
</feature>
<dbReference type="GO" id="GO:0005737">
    <property type="term" value="C:cytoplasm"/>
    <property type="evidence" value="ECO:0007669"/>
    <property type="project" value="TreeGrafter"/>
</dbReference>
<feature type="modified residue" description="N6-biotinyllysine" evidence="15">
    <location>
        <position position="1113"/>
    </location>
</feature>
<proteinExistence type="predicted"/>
<evidence type="ECO:0000256" key="15">
    <source>
        <dbReference type="PIRSR" id="PIRSR001594-4"/>
    </source>
</evidence>
<dbReference type="PIRSF" id="PIRSF001594">
    <property type="entry name" value="Pyruv_carbox"/>
    <property type="match status" value="1"/>
</dbReference>
<dbReference type="PROSITE" id="PS00188">
    <property type="entry name" value="BIOTIN"/>
    <property type="match status" value="1"/>
</dbReference>
<dbReference type="SUPFAM" id="SSF51246">
    <property type="entry name" value="Rudiment single hybrid motif"/>
    <property type="match status" value="1"/>
</dbReference>
<evidence type="ECO:0000313" key="17">
    <source>
        <dbReference type="Proteomes" id="UP000283786"/>
    </source>
</evidence>
<keyword evidence="17" id="KW-1185">Reference proteome</keyword>
<dbReference type="InterPro" id="IPR005479">
    <property type="entry name" value="CPAse_ATP-bd"/>
</dbReference>
<dbReference type="PROSITE" id="PS00867">
    <property type="entry name" value="CPSASE_2"/>
    <property type="match status" value="1"/>
</dbReference>
<feature type="binding site" evidence="14">
    <location>
        <position position="743"/>
    </location>
    <ligand>
        <name>Mn(2+)</name>
        <dbReference type="ChEBI" id="CHEBI:29035"/>
    </ligand>
</feature>
<dbReference type="GO" id="GO:0004736">
    <property type="term" value="F:pyruvate carboxylase activity"/>
    <property type="evidence" value="ECO:0007669"/>
    <property type="project" value="UniProtKB-EC"/>
</dbReference>
<dbReference type="Gene3D" id="3.10.600.10">
    <property type="entry name" value="pyruvate carboxylase f1077a mutant domain"/>
    <property type="match status" value="2"/>
</dbReference>
<dbReference type="Pfam" id="PF02786">
    <property type="entry name" value="CPSase_L_D2"/>
    <property type="match status" value="1"/>
</dbReference>
<dbReference type="PANTHER" id="PTHR43778">
    <property type="entry name" value="PYRUVATE CARBOXYLASE"/>
    <property type="match status" value="1"/>
</dbReference>
<dbReference type="Proteomes" id="UP000283786">
    <property type="component" value="Chromosome"/>
</dbReference>
<evidence type="ECO:0000256" key="9">
    <source>
        <dbReference type="ARBA" id="ARBA00023267"/>
    </source>
</evidence>
<dbReference type="PANTHER" id="PTHR43778:SF2">
    <property type="entry name" value="PYRUVATE CARBOXYLASE, MITOCHONDRIAL"/>
    <property type="match status" value="1"/>
</dbReference>
<dbReference type="InterPro" id="IPR011054">
    <property type="entry name" value="Rudment_hybrid_motif"/>
</dbReference>
<keyword evidence="8 11" id="KW-0067">ATP-binding</keyword>
<comment type="catalytic activity">
    <reaction evidence="11">
        <text>hydrogencarbonate + pyruvate + ATP = oxaloacetate + ADP + phosphate + H(+)</text>
        <dbReference type="Rhea" id="RHEA:20844"/>
        <dbReference type="ChEBI" id="CHEBI:15361"/>
        <dbReference type="ChEBI" id="CHEBI:15378"/>
        <dbReference type="ChEBI" id="CHEBI:16452"/>
        <dbReference type="ChEBI" id="CHEBI:17544"/>
        <dbReference type="ChEBI" id="CHEBI:30616"/>
        <dbReference type="ChEBI" id="CHEBI:43474"/>
        <dbReference type="ChEBI" id="CHEBI:456216"/>
        <dbReference type="EC" id="6.4.1.1"/>
    </reaction>
</comment>
<dbReference type="SUPFAM" id="SSF89000">
    <property type="entry name" value="post-HMGL domain-like"/>
    <property type="match status" value="1"/>
</dbReference>
<feature type="modified residue" description="N6-carboxylysine" evidence="15">
    <location>
        <position position="712"/>
    </location>
</feature>
<dbReference type="EMBL" id="CP060436">
    <property type="protein sequence ID" value="QPM89205.1"/>
    <property type="molecule type" value="Genomic_DNA"/>
</dbReference>
<dbReference type="NCBIfam" id="NF006761">
    <property type="entry name" value="PRK09282.1"/>
    <property type="match status" value="1"/>
</dbReference>
<dbReference type="AlphaFoldDB" id="A0A418SFQ6"/>
<evidence type="ECO:0000256" key="14">
    <source>
        <dbReference type="PIRSR" id="PIRSR001594-3"/>
    </source>
</evidence>
<feature type="binding site" evidence="13">
    <location>
        <position position="876"/>
    </location>
    <ligand>
        <name>substrate</name>
    </ligand>
</feature>
<evidence type="ECO:0000256" key="4">
    <source>
        <dbReference type="ARBA" id="ARBA00022432"/>
    </source>
</evidence>
<dbReference type="Pfam" id="PF02436">
    <property type="entry name" value="PYC_OADA"/>
    <property type="match status" value="1"/>
</dbReference>
<name>A0A418SFQ6_9RHOB</name>
<dbReference type="CDD" id="cd07937">
    <property type="entry name" value="DRE_TIM_PC_TC_5S"/>
    <property type="match status" value="1"/>
</dbReference>
<protein>
    <recommendedName>
        <fullName evidence="3 11">Pyruvate carboxylase</fullName>
        <ecNumber evidence="3 11">6.4.1.1</ecNumber>
    </recommendedName>
</protein>